<dbReference type="Proteomes" id="UP000178379">
    <property type="component" value="Unassembled WGS sequence"/>
</dbReference>
<feature type="transmembrane region" description="Helical" evidence="1">
    <location>
        <begin position="78"/>
        <end position="97"/>
    </location>
</feature>
<reference evidence="2 3" key="1">
    <citation type="journal article" date="2016" name="Nat. Commun.">
        <title>Thousands of microbial genomes shed light on interconnected biogeochemical processes in an aquifer system.</title>
        <authorList>
            <person name="Anantharaman K."/>
            <person name="Brown C.T."/>
            <person name="Hug L.A."/>
            <person name="Sharon I."/>
            <person name="Castelle C.J."/>
            <person name="Probst A.J."/>
            <person name="Thomas B.C."/>
            <person name="Singh A."/>
            <person name="Wilkins M.J."/>
            <person name="Karaoz U."/>
            <person name="Brodie E.L."/>
            <person name="Williams K.H."/>
            <person name="Hubbard S.S."/>
            <person name="Banfield J.F."/>
        </authorList>
    </citation>
    <scope>NUCLEOTIDE SEQUENCE [LARGE SCALE GENOMIC DNA]</scope>
</reference>
<keyword evidence="1" id="KW-0472">Membrane</keyword>
<sequence>MDIRHFLEWLGYDWTVFLLTGLTAVGLAMAWIGVLIALLTALGRRQWWWAVALLLTGPVAAIPYGLRHRAEAVYPLRLCVAGLLLVLPLGLFVLYAVTFR</sequence>
<organism evidence="2 3">
    <name type="scientific">Candidatus Muproteobacteria bacterium RBG_16_62_13</name>
    <dbReference type="NCBI Taxonomy" id="1817756"/>
    <lineage>
        <taxon>Bacteria</taxon>
        <taxon>Pseudomonadati</taxon>
        <taxon>Pseudomonadota</taxon>
        <taxon>Candidatus Muproteobacteria</taxon>
    </lineage>
</organism>
<comment type="caution">
    <text evidence="2">The sequence shown here is derived from an EMBL/GenBank/DDBJ whole genome shotgun (WGS) entry which is preliminary data.</text>
</comment>
<evidence type="ECO:0000313" key="2">
    <source>
        <dbReference type="EMBL" id="OGI37241.1"/>
    </source>
</evidence>
<feature type="transmembrane region" description="Helical" evidence="1">
    <location>
        <begin position="47"/>
        <end position="66"/>
    </location>
</feature>
<dbReference type="AlphaFoldDB" id="A0A1F6SWC1"/>
<keyword evidence="1" id="KW-0812">Transmembrane</keyword>
<dbReference type="STRING" id="1817756.A2140_08385"/>
<name>A0A1F6SWC1_9PROT</name>
<evidence type="ECO:0000256" key="1">
    <source>
        <dbReference type="SAM" id="Phobius"/>
    </source>
</evidence>
<feature type="transmembrane region" description="Helical" evidence="1">
    <location>
        <begin position="12"/>
        <end position="41"/>
    </location>
</feature>
<dbReference type="EMBL" id="MFSQ01000151">
    <property type="protein sequence ID" value="OGI37241.1"/>
    <property type="molecule type" value="Genomic_DNA"/>
</dbReference>
<protein>
    <submittedName>
        <fullName evidence="2">Uncharacterized protein</fullName>
    </submittedName>
</protein>
<proteinExistence type="predicted"/>
<keyword evidence="1" id="KW-1133">Transmembrane helix</keyword>
<evidence type="ECO:0000313" key="3">
    <source>
        <dbReference type="Proteomes" id="UP000178379"/>
    </source>
</evidence>
<accession>A0A1F6SWC1</accession>
<gene>
    <name evidence="2" type="ORF">A2140_08385</name>
</gene>